<evidence type="ECO:0000256" key="9">
    <source>
        <dbReference type="ARBA" id="ARBA00070061"/>
    </source>
</evidence>
<comment type="similarity">
    <text evidence="7 12">Belongs to the GCKR-like family. MurNAc-6-P etherase subfamily.</text>
</comment>
<dbReference type="Proteomes" id="UP000693972">
    <property type="component" value="Unassembled WGS sequence"/>
</dbReference>
<comment type="catalytic activity">
    <reaction evidence="4 12">
        <text>N-acetyl-D-muramate 6-phosphate + H2O = N-acetyl-D-glucosamine 6-phosphate + (R)-lactate</text>
        <dbReference type="Rhea" id="RHEA:26410"/>
        <dbReference type="ChEBI" id="CHEBI:15377"/>
        <dbReference type="ChEBI" id="CHEBI:16004"/>
        <dbReference type="ChEBI" id="CHEBI:57513"/>
        <dbReference type="ChEBI" id="CHEBI:58722"/>
        <dbReference type="EC" id="4.2.1.126"/>
    </reaction>
</comment>
<dbReference type="NCBIfam" id="NF009222">
    <property type="entry name" value="PRK12570.1"/>
    <property type="match status" value="1"/>
</dbReference>
<dbReference type="GO" id="GO:0016835">
    <property type="term" value="F:carbon-oxygen lyase activity"/>
    <property type="evidence" value="ECO:0007669"/>
    <property type="project" value="UniProtKB-UniRule"/>
</dbReference>
<evidence type="ECO:0000256" key="1">
    <source>
        <dbReference type="ARBA" id="ARBA00011738"/>
    </source>
</evidence>
<evidence type="ECO:0000256" key="11">
    <source>
        <dbReference type="ARBA" id="ARBA00084049"/>
    </source>
</evidence>
<comment type="miscellaneous">
    <text evidence="12">A lyase-type mechanism (elimination/hydration) is suggested for the cleavage of the lactyl ether bond of MurNAc 6-phosphate, with the formation of an alpha,beta-unsaturated aldehyde intermediate with (E)-stereochemistry, followed by the syn addition of water to give product.</text>
</comment>
<dbReference type="InterPro" id="IPR005486">
    <property type="entry name" value="Glucokinase_regulatory_CS"/>
</dbReference>
<evidence type="ECO:0000256" key="10">
    <source>
        <dbReference type="ARBA" id="ARBA00077905"/>
    </source>
</evidence>
<dbReference type="InterPro" id="IPR046348">
    <property type="entry name" value="SIS_dom_sf"/>
</dbReference>
<dbReference type="Gene3D" id="3.40.50.10490">
    <property type="entry name" value="Glucose-6-phosphate isomerase like protein, domain 1"/>
    <property type="match status" value="1"/>
</dbReference>
<dbReference type="NCBIfam" id="NF003915">
    <property type="entry name" value="PRK05441.1"/>
    <property type="match status" value="1"/>
</dbReference>
<comment type="subunit">
    <text evidence="1 12">Homodimer.</text>
</comment>
<dbReference type="InterPro" id="IPR001347">
    <property type="entry name" value="SIS_dom"/>
</dbReference>
<keyword evidence="2 12" id="KW-0456">Lyase</keyword>
<reference evidence="14 15" key="1">
    <citation type="submission" date="2021-07" db="EMBL/GenBank/DDBJ databases">
        <title>Karlodiniumbacter phycospheric gen. nov., sp. nov., a phycosphere bacterium isolated from karlodinium veneficum.</title>
        <authorList>
            <person name="Peng Y."/>
            <person name="Jiang L."/>
            <person name="Lee J."/>
        </authorList>
    </citation>
    <scope>NUCLEOTIDE SEQUENCE</scope>
    <source>
        <strain evidence="14 15">N5</strain>
    </source>
</reference>
<evidence type="ECO:0000256" key="2">
    <source>
        <dbReference type="ARBA" id="ARBA00023239"/>
    </source>
</evidence>
<dbReference type="Pfam" id="PF20741">
    <property type="entry name" value="GKRP-like_C"/>
    <property type="match status" value="1"/>
</dbReference>
<feature type="domain" description="SIS" evidence="13">
    <location>
        <begin position="70"/>
        <end position="233"/>
    </location>
</feature>
<dbReference type="Pfam" id="PF22645">
    <property type="entry name" value="GKRP_SIS_N"/>
    <property type="match status" value="1"/>
</dbReference>
<dbReference type="PANTHER" id="PTHR10088:SF4">
    <property type="entry name" value="GLUCOKINASE REGULATORY PROTEIN"/>
    <property type="match status" value="1"/>
</dbReference>
<dbReference type="NCBIfam" id="TIGR00274">
    <property type="entry name" value="N-acetylmuramic acid 6-phosphate etherase"/>
    <property type="match status" value="1"/>
</dbReference>
<feature type="active site" description="Proton donor" evidence="12">
    <location>
        <position position="98"/>
    </location>
</feature>
<evidence type="ECO:0000256" key="5">
    <source>
        <dbReference type="ARBA" id="ARBA00060532"/>
    </source>
</evidence>
<dbReference type="FunFam" id="3.40.50.10490:FF:000014">
    <property type="entry name" value="N-acetylmuramic acid 6-phosphate etherase"/>
    <property type="match status" value="1"/>
</dbReference>
<dbReference type="InterPro" id="IPR040190">
    <property type="entry name" value="MURQ/GCKR"/>
</dbReference>
<dbReference type="EMBL" id="CP078073">
    <property type="protein sequence ID" value="QXL86077.1"/>
    <property type="molecule type" value="Genomic_DNA"/>
</dbReference>
<proteinExistence type="inferred from homology"/>
<feature type="active site" evidence="12">
    <location>
        <position position="129"/>
    </location>
</feature>
<dbReference type="HAMAP" id="MF_00068">
    <property type="entry name" value="MurQ"/>
    <property type="match status" value="1"/>
</dbReference>
<dbReference type="GO" id="GO:0009254">
    <property type="term" value="P:peptidoglycan turnover"/>
    <property type="evidence" value="ECO:0007669"/>
    <property type="project" value="UniProtKB-UniRule"/>
</dbReference>
<dbReference type="GO" id="GO:0016803">
    <property type="term" value="F:ether hydrolase activity"/>
    <property type="evidence" value="ECO:0007669"/>
    <property type="project" value="TreeGrafter"/>
</dbReference>
<comment type="pathway">
    <text evidence="6 12">Amino-sugar metabolism; 1,6-anhydro-N-acetylmuramate degradation.</text>
</comment>
<keyword evidence="3 12" id="KW-0119">Carbohydrate metabolism</keyword>
<name>A0A975YE77_9RHOB</name>
<evidence type="ECO:0000256" key="12">
    <source>
        <dbReference type="HAMAP-Rule" id="MF_00068"/>
    </source>
</evidence>
<dbReference type="AlphaFoldDB" id="A0A975YE77"/>
<evidence type="ECO:0000259" key="13">
    <source>
        <dbReference type="PROSITE" id="PS51464"/>
    </source>
</evidence>
<evidence type="ECO:0000256" key="8">
    <source>
        <dbReference type="ARBA" id="ARBA00067056"/>
    </source>
</evidence>
<dbReference type="CDD" id="cd05007">
    <property type="entry name" value="SIS_Etherase"/>
    <property type="match status" value="1"/>
</dbReference>
<dbReference type="GO" id="GO:0097175">
    <property type="term" value="P:1,6-anhydro-N-acetyl-beta-muramic acid catabolic process"/>
    <property type="evidence" value="ECO:0007669"/>
    <property type="project" value="UniProtKB-UniRule"/>
</dbReference>
<organism evidence="14">
    <name type="scientific">Gymnodinialimonas phycosphaerae</name>
    <dbReference type="NCBI Taxonomy" id="2841589"/>
    <lineage>
        <taxon>Bacteria</taxon>
        <taxon>Pseudomonadati</taxon>
        <taxon>Pseudomonadota</taxon>
        <taxon>Alphaproteobacteria</taxon>
        <taxon>Rhodobacterales</taxon>
        <taxon>Paracoccaceae</taxon>
        <taxon>Gymnodinialimonas</taxon>
    </lineage>
</organism>
<evidence type="ECO:0000256" key="6">
    <source>
        <dbReference type="ARBA" id="ARBA00060595"/>
    </source>
</evidence>
<dbReference type="SUPFAM" id="SSF53697">
    <property type="entry name" value="SIS domain"/>
    <property type="match status" value="1"/>
</dbReference>
<dbReference type="EC" id="4.2.1.126" evidence="8 12"/>
<comment type="function">
    <text evidence="12">Specifically catalyzes the cleavage of the D-lactyl ether substituent of MurNAc 6-phosphate, producing GlcNAc 6-phosphate and D-lactate. Together with AnmK, is also required for the utilization of anhydro-N-acetylmuramic acid (anhMurNAc) either imported from the medium or derived from its own cell wall murein, and thus plays a role in cell wall recycling.</text>
</comment>
<dbReference type="EMBL" id="JAIMBW010000001">
    <property type="protein sequence ID" value="MBY4893347.1"/>
    <property type="molecule type" value="Genomic_DNA"/>
</dbReference>
<evidence type="ECO:0000313" key="14">
    <source>
        <dbReference type="EMBL" id="QXL86077.1"/>
    </source>
</evidence>
<dbReference type="GO" id="GO:0097367">
    <property type="term" value="F:carbohydrate derivative binding"/>
    <property type="evidence" value="ECO:0007669"/>
    <property type="project" value="InterPro"/>
</dbReference>
<gene>
    <name evidence="12 14" type="primary">murQ</name>
    <name evidence="14" type="ORF">KUL25_11285</name>
</gene>
<keyword evidence="15" id="KW-1185">Reference proteome</keyword>
<dbReference type="PROSITE" id="PS51464">
    <property type="entry name" value="SIS"/>
    <property type="match status" value="1"/>
</dbReference>
<evidence type="ECO:0000313" key="15">
    <source>
        <dbReference type="Proteomes" id="UP000693972"/>
    </source>
</evidence>
<dbReference type="GO" id="GO:0046348">
    <property type="term" value="P:amino sugar catabolic process"/>
    <property type="evidence" value="ECO:0007669"/>
    <property type="project" value="InterPro"/>
</dbReference>
<dbReference type="Gene3D" id="1.10.8.1080">
    <property type="match status" value="1"/>
</dbReference>
<evidence type="ECO:0000256" key="4">
    <source>
        <dbReference type="ARBA" id="ARBA00051747"/>
    </source>
</evidence>
<dbReference type="PROSITE" id="PS01272">
    <property type="entry name" value="GCKR"/>
    <property type="match status" value="1"/>
</dbReference>
<dbReference type="InterPro" id="IPR005488">
    <property type="entry name" value="Etherase_MurQ"/>
</dbReference>
<sequence length="319" mass="32816">MRARRGVAAVSATITSDLETLVSEARNPRTEQIDLMSSAQIIACMNEEDRGVADAVATELPAIAEVVDRIVDALNEGGRLIYIGAGTSGRLGVLDASECPPTFSVPPEMVVGLIAGGDRALRHSVEAAEDDETRGAADLEAIAVSAADVVVGIAVSGRTPYVMGALRHARGVGAATAALTCNPGSPLSALADTAISPVVGPEVVTGSTRLKSGTAQKMVLNMLSTASMIRRGKTWGNRMVDVTISNQKLAERALSMLVEATGCSPAEARAALEQGGGSVKLALLMQMTGLDAETARATLEAEGGFLRKAIERAGQNPAV</sequence>
<dbReference type="PANTHER" id="PTHR10088">
    <property type="entry name" value="GLUCOKINASE REGULATORY PROTEIN"/>
    <property type="match status" value="1"/>
</dbReference>
<accession>A0A975YE77</accession>
<dbReference type="FunFam" id="1.10.8.1080:FF:000001">
    <property type="entry name" value="N-acetylmuramic acid 6-phosphate etherase"/>
    <property type="match status" value="1"/>
</dbReference>
<evidence type="ECO:0000256" key="3">
    <source>
        <dbReference type="ARBA" id="ARBA00023277"/>
    </source>
</evidence>
<evidence type="ECO:0000256" key="7">
    <source>
        <dbReference type="ARBA" id="ARBA00061234"/>
    </source>
</evidence>
<protein>
    <recommendedName>
        <fullName evidence="9 12">N-acetylmuramic acid 6-phosphate etherase</fullName>
        <shortName evidence="12">MurNAc-6-P etherase</shortName>
        <ecNumber evidence="8 12">4.2.1.126</ecNumber>
    </recommendedName>
    <alternativeName>
        <fullName evidence="11 12">N-acetylmuramic acid 6-phosphate hydrolase</fullName>
    </alternativeName>
    <alternativeName>
        <fullName evidence="10 12">N-acetylmuramic acid 6-phosphate lyase</fullName>
    </alternativeName>
</protein>
<comment type="pathway">
    <text evidence="12">Cell wall biogenesis; peptidoglycan recycling.</text>
</comment>
<comment type="pathway">
    <text evidence="5 12">Amino-sugar metabolism; N-acetylmuramate degradation.</text>
</comment>